<keyword evidence="2" id="KW-1185">Reference proteome</keyword>
<gene>
    <name evidence="1" type="ORF">ACFQ04_03135</name>
</gene>
<sequence>MTRRRVMIAVVAVAILALGLVVYRVSNPPAQKSDSPFLTAEDFPSGYVVARLSNTAPPGIGGQTVPAACGPVIAQQAGRSLRSSIVGILAEPADATRPTYAQSIVTGGETVTQTTDVVRRCPSYRQRSGDESFESTSSILPAPQGCPSDALVIRSRTRYSGPSSQSDSTALTAYVQGRTAVGELSSALLQPTSPIPDDFCRLTTLVAERLDNS</sequence>
<evidence type="ECO:0000313" key="1">
    <source>
        <dbReference type="EMBL" id="MFD0924721.1"/>
    </source>
</evidence>
<evidence type="ECO:0008006" key="3">
    <source>
        <dbReference type="Google" id="ProtNLM"/>
    </source>
</evidence>
<dbReference type="EMBL" id="JBHTIL010000001">
    <property type="protein sequence ID" value="MFD0924721.1"/>
    <property type="molecule type" value="Genomic_DNA"/>
</dbReference>
<name>A0ABW3G2K6_9NOCA</name>
<evidence type="ECO:0000313" key="2">
    <source>
        <dbReference type="Proteomes" id="UP001597068"/>
    </source>
</evidence>
<dbReference type="Proteomes" id="UP001597068">
    <property type="component" value="Unassembled WGS sequence"/>
</dbReference>
<accession>A0ABW3G2K6</accession>
<organism evidence="1 2">
    <name type="scientific">Williamsia deligens</name>
    <dbReference type="NCBI Taxonomy" id="321325"/>
    <lineage>
        <taxon>Bacteria</taxon>
        <taxon>Bacillati</taxon>
        <taxon>Actinomycetota</taxon>
        <taxon>Actinomycetes</taxon>
        <taxon>Mycobacteriales</taxon>
        <taxon>Nocardiaceae</taxon>
        <taxon>Williamsia</taxon>
    </lineage>
</organism>
<reference evidence="2" key="1">
    <citation type="journal article" date="2019" name="Int. J. Syst. Evol. Microbiol.">
        <title>The Global Catalogue of Microorganisms (GCM) 10K type strain sequencing project: providing services to taxonomists for standard genome sequencing and annotation.</title>
        <authorList>
            <consortium name="The Broad Institute Genomics Platform"/>
            <consortium name="The Broad Institute Genome Sequencing Center for Infectious Disease"/>
            <person name="Wu L."/>
            <person name="Ma J."/>
        </authorList>
    </citation>
    <scope>NUCLEOTIDE SEQUENCE [LARGE SCALE GENOMIC DNA]</scope>
    <source>
        <strain evidence="2">CCUG 50873</strain>
    </source>
</reference>
<proteinExistence type="predicted"/>
<protein>
    <recommendedName>
        <fullName evidence="3">PknH-like extracellular domain-containing protein</fullName>
    </recommendedName>
</protein>
<dbReference type="RefSeq" id="WP_253647271.1">
    <property type="nucleotide sequence ID" value="NZ_BAAAMO010000002.1"/>
</dbReference>
<comment type="caution">
    <text evidence="1">The sequence shown here is derived from an EMBL/GenBank/DDBJ whole genome shotgun (WGS) entry which is preliminary data.</text>
</comment>